<reference evidence="2 3" key="1">
    <citation type="submission" date="2015-01" db="EMBL/GenBank/DDBJ databases">
        <title>Genome sequence of Mycobacterium llatzerense and Mycobacterium immunogenum recovered from brain abscess.</title>
        <authorList>
            <person name="Greninger A.L."/>
            <person name="Langelier C."/>
            <person name="Cunningham G."/>
            <person name="Chiu C.Y."/>
            <person name="Miller S."/>
        </authorList>
    </citation>
    <scope>NUCLEOTIDE SEQUENCE [LARGE SCALE GENOMIC DNA]</scope>
    <source>
        <strain evidence="2 3">CLUC14</strain>
    </source>
</reference>
<keyword evidence="3" id="KW-1185">Reference proteome</keyword>
<protein>
    <submittedName>
        <fullName evidence="2">Uncharacterized protein</fullName>
    </submittedName>
</protein>
<evidence type="ECO:0000313" key="3">
    <source>
        <dbReference type="Proteomes" id="UP000032221"/>
    </source>
</evidence>
<dbReference type="RefSeq" id="WP_043389982.1">
    <property type="nucleotide sequence ID" value="NZ_JXST01000015.1"/>
</dbReference>
<proteinExistence type="predicted"/>
<sequence>MPPKVFGRLDDELLPVVEPVVVEDPLVVDVVPVPVVVDVSELPVVPPADVPVVVPVVPVVELVPVVPVVELLPLESESEDGSANATAASGRNARQPAARRLEAAASRAWGITRRSPPLF</sequence>
<name>A0A0D1LKX8_9MYCO</name>
<feature type="region of interest" description="Disordered" evidence="1">
    <location>
        <begin position="76"/>
        <end position="99"/>
    </location>
</feature>
<evidence type="ECO:0000313" key="2">
    <source>
        <dbReference type="EMBL" id="KIU16641.1"/>
    </source>
</evidence>
<accession>A0A0D1LKX8</accession>
<dbReference type="EMBL" id="JXST01000015">
    <property type="protein sequence ID" value="KIU16641.1"/>
    <property type="molecule type" value="Genomic_DNA"/>
</dbReference>
<dbReference type="AlphaFoldDB" id="A0A0D1LKX8"/>
<comment type="caution">
    <text evidence="2">The sequence shown here is derived from an EMBL/GenBank/DDBJ whole genome shotgun (WGS) entry which is preliminary data.</text>
</comment>
<organism evidence="2 3">
    <name type="scientific">Mycolicibacterium llatzerense</name>
    <dbReference type="NCBI Taxonomy" id="280871"/>
    <lineage>
        <taxon>Bacteria</taxon>
        <taxon>Bacillati</taxon>
        <taxon>Actinomycetota</taxon>
        <taxon>Actinomycetes</taxon>
        <taxon>Mycobacteriales</taxon>
        <taxon>Mycobacteriaceae</taxon>
        <taxon>Mycolicibacterium</taxon>
    </lineage>
</organism>
<evidence type="ECO:0000256" key="1">
    <source>
        <dbReference type="SAM" id="MobiDB-lite"/>
    </source>
</evidence>
<gene>
    <name evidence="2" type="ORF">TL10_12360</name>
</gene>
<dbReference type="PATRIC" id="fig|280871.6.peg.2563"/>
<dbReference type="Proteomes" id="UP000032221">
    <property type="component" value="Unassembled WGS sequence"/>
</dbReference>